<evidence type="ECO:0000313" key="3">
    <source>
        <dbReference type="Proteomes" id="UP000190683"/>
    </source>
</evidence>
<dbReference type="GO" id="GO:0015074">
    <property type="term" value="P:DNA integration"/>
    <property type="evidence" value="ECO:0007669"/>
    <property type="project" value="InterPro"/>
</dbReference>
<dbReference type="STRING" id="573983.B0681_02740"/>
<dbReference type="PANTHER" id="PTHR46889">
    <property type="entry name" value="TRANSPOSASE INSF FOR INSERTION SEQUENCE IS3B-RELATED"/>
    <property type="match status" value="1"/>
</dbReference>
<reference evidence="2 3" key="1">
    <citation type="submission" date="2017-02" db="EMBL/GenBank/DDBJ databases">
        <title>Draft genome sequence of Moraxella porci CCUG 54912T type strain.</title>
        <authorList>
            <person name="Salva-Serra F."/>
            <person name="Engstrom-Jakobsson H."/>
            <person name="Thorell K."/>
            <person name="Jaen-Luchoro D."/>
            <person name="Gonzales-Siles L."/>
            <person name="Karlsson R."/>
            <person name="Yazdan S."/>
            <person name="Boulund F."/>
            <person name="Johnning A."/>
            <person name="Engstrand L."/>
            <person name="Kristiansson E."/>
            <person name="Moore E."/>
        </authorList>
    </citation>
    <scope>NUCLEOTIDE SEQUENCE [LARGE SCALE GENOMIC DNA]</scope>
    <source>
        <strain evidence="2 3">CCUG 54912</strain>
    </source>
</reference>
<name>A0A1T0CWR3_9GAMM</name>
<dbReference type="PANTHER" id="PTHR46889:SF4">
    <property type="entry name" value="TRANSPOSASE INSO FOR INSERTION SEQUENCE ELEMENT IS911B-RELATED"/>
    <property type="match status" value="1"/>
</dbReference>
<dbReference type="Pfam" id="PF13683">
    <property type="entry name" value="rve_3"/>
    <property type="match status" value="1"/>
</dbReference>
<accession>A0A1T0CWR3</accession>
<dbReference type="EMBL" id="MUYV01000001">
    <property type="protein sequence ID" value="OOS26794.1"/>
    <property type="molecule type" value="Genomic_DNA"/>
</dbReference>
<proteinExistence type="predicted"/>
<evidence type="ECO:0000313" key="2">
    <source>
        <dbReference type="EMBL" id="OOS26794.1"/>
    </source>
</evidence>
<dbReference type="InterPro" id="IPR012337">
    <property type="entry name" value="RNaseH-like_sf"/>
</dbReference>
<keyword evidence="3" id="KW-1185">Reference proteome</keyword>
<dbReference type="AlphaFoldDB" id="A0A1T0CWR3"/>
<comment type="caution">
    <text evidence="2">The sequence shown here is derived from an EMBL/GenBank/DDBJ whole genome shotgun (WGS) entry which is preliminary data.</text>
</comment>
<evidence type="ECO:0000259" key="1">
    <source>
        <dbReference type="Pfam" id="PF13683"/>
    </source>
</evidence>
<gene>
    <name evidence="2" type="ORF">B0681_02740</name>
</gene>
<feature type="domain" description="Integrase catalytic" evidence="1">
    <location>
        <begin position="1"/>
        <end position="61"/>
    </location>
</feature>
<dbReference type="InterPro" id="IPR050900">
    <property type="entry name" value="Transposase_IS3/IS150/IS904"/>
</dbReference>
<dbReference type="InterPro" id="IPR001584">
    <property type="entry name" value="Integrase_cat-core"/>
</dbReference>
<protein>
    <recommendedName>
        <fullName evidence="1">Integrase catalytic domain-containing protein</fullName>
    </recommendedName>
</protein>
<dbReference type="SUPFAM" id="SSF53098">
    <property type="entry name" value="Ribonuclease H-like"/>
    <property type="match status" value="1"/>
</dbReference>
<organism evidence="2 3">
    <name type="scientific">Moraxella porci DSM 25326</name>
    <dbReference type="NCBI Taxonomy" id="573983"/>
    <lineage>
        <taxon>Bacteria</taxon>
        <taxon>Pseudomonadati</taxon>
        <taxon>Pseudomonadota</taxon>
        <taxon>Gammaproteobacteria</taxon>
        <taxon>Moraxellales</taxon>
        <taxon>Moraxellaceae</taxon>
        <taxon>Moraxella</taxon>
    </lineage>
</organism>
<dbReference type="Proteomes" id="UP000190683">
    <property type="component" value="Unassembled WGS sequence"/>
</dbReference>
<sequence>MSRRGNCWDAAPMERWFRSFKHEWMPKGGYRDVESAINDIKGYVMYYNHIRQHQYNQGLAPVPVKSTYKGLLNELTITSLKNSLKLKHCTPSKVLPSNSSIVTTYFG</sequence>